<evidence type="ECO:0000256" key="2">
    <source>
        <dbReference type="ARBA" id="ARBA00022741"/>
    </source>
</evidence>
<feature type="domain" description="Protein kinase" evidence="7">
    <location>
        <begin position="85"/>
        <end position="397"/>
    </location>
</feature>
<dbReference type="Proteomes" id="UP000318081">
    <property type="component" value="Chromosome"/>
</dbReference>
<dbReference type="Gene3D" id="3.30.200.20">
    <property type="entry name" value="Phosphorylase Kinase, domain 1"/>
    <property type="match status" value="1"/>
</dbReference>
<dbReference type="SUPFAM" id="SSF56112">
    <property type="entry name" value="Protein kinase-like (PK-like)"/>
    <property type="match status" value="1"/>
</dbReference>
<keyword evidence="2" id="KW-0547">Nucleotide-binding</keyword>
<dbReference type="EMBL" id="CP036432">
    <property type="protein sequence ID" value="QDV88304.1"/>
    <property type="molecule type" value="Genomic_DNA"/>
</dbReference>
<keyword evidence="9" id="KW-1185">Reference proteome</keyword>
<evidence type="ECO:0000259" key="7">
    <source>
        <dbReference type="PROSITE" id="PS50011"/>
    </source>
</evidence>
<evidence type="ECO:0000256" key="1">
    <source>
        <dbReference type="ARBA" id="ARBA00022679"/>
    </source>
</evidence>
<dbReference type="GO" id="GO:0004674">
    <property type="term" value="F:protein serine/threonine kinase activity"/>
    <property type="evidence" value="ECO:0007669"/>
    <property type="project" value="UniProtKB-EC"/>
</dbReference>
<dbReference type="PROSITE" id="PS00108">
    <property type="entry name" value="PROTEIN_KINASE_ST"/>
    <property type="match status" value="1"/>
</dbReference>
<organism evidence="8 9">
    <name type="scientific">Stieleria magnilauensis</name>
    <dbReference type="NCBI Taxonomy" id="2527963"/>
    <lineage>
        <taxon>Bacteria</taxon>
        <taxon>Pseudomonadati</taxon>
        <taxon>Planctomycetota</taxon>
        <taxon>Planctomycetia</taxon>
        <taxon>Pirellulales</taxon>
        <taxon>Pirellulaceae</taxon>
        <taxon>Stieleria</taxon>
    </lineage>
</organism>
<dbReference type="SMART" id="SM00028">
    <property type="entry name" value="TPR"/>
    <property type="match status" value="5"/>
</dbReference>
<keyword evidence="6" id="KW-0472">Membrane</keyword>
<dbReference type="Pfam" id="PF00069">
    <property type="entry name" value="Pkinase"/>
    <property type="match status" value="2"/>
</dbReference>
<evidence type="ECO:0000256" key="4">
    <source>
        <dbReference type="ARBA" id="ARBA00022840"/>
    </source>
</evidence>
<dbReference type="PROSITE" id="PS50011">
    <property type="entry name" value="PROTEIN_KINASE_DOM"/>
    <property type="match status" value="1"/>
</dbReference>
<keyword evidence="1 8" id="KW-0808">Transferase</keyword>
<name>A0ABX5Y221_9BACT</name>
<evidence type="ECO:0000313" key="8">
    <source>
        <dbReference type="EMBL" id="QDV88304.1"/>
    </source>
</evidence>
<dbReference type="EC" id="2.7.11.1" evidence="8"/>
<dbReference type="InterPro" id="IPR011009">
    <property type="entry name" value="Kinase-like_dom_sf"/>
</dbReference>
<dbReference type="PANTHER" id="PTHR43289">
    <property type="entry name" value="MITOGEN-ACTIVATED PROTEIN KINASE KINASE KINASE 20-RELATED"/>
    <property type="match status" value="1"/>
</dbReference>
<dbReference type="CDD" id="cd14014">
    <property type="entry name" value="STKc_PknB_like"/>
    <property type="match status" value="1"/>
</dbReference>
<feature type="compositionally biased region" description="Basic and acidic residues" evidence="5">
    <location>
        <begin position="35"/>
        <end position="46"/>
    </location>
</feature>
<dbReference type="Pfam" id="PF13424">
    <property type="entry name" value="TPR_12"/>
    <property type="match status" value="2"/>
</dbReference>
<proteinExistence type="predicted"/>
<gene>
    <name evidence="8" type="primary">pknD_8</name>
    <name evidence="8" type="ORF">TBK1r_73360</name>
</gene>
<keyword evidence="6" id="KW-1133">Transmembrane helix</keyword>
<evidence type="ECO:0000256" key="3">
    <source>
        <dbReference type="ARBA" id="ARBA00022777"/>
    </source>
</evidence>
<evidence type="ECO:0000313" key="9">
    <source>
        <dbReference type="Proteomes" id="UP000318081"/>
    </source>
</evidence>
<keyword evidence="3 8" id="KW-0418">Kinase</keyword>
<evidence type="ECO:0000256" key="6">
    <source>
        <dbReference type="SAM" id="Phobius"/>
    </source>
</evidence>
<feature type="transmembrane region" description="Helical" evidence="6">
    <location>
        <begin position="424"/>
        <end position="443"/>
    </location>
</feature>
<dbReference type="InterPro" id="IPR019734">
    <property type="entry name" value="TPR_rpt"/>
</dbReference>
<feature type="region of interest" description="Disordered" evidence="5">
    <location>
        <begin position="254"/>
        <end position="292"/>
    </location>
</feature>
<dbReference type="InterPro" id="IPR008271">
    <property type="entry name" value="Ser/Thr_kinase_AS"/>
</dbReference>
<feature type="region of interest" description="Disordered" evidence="5">
    <location>
        <begin position="14"/>
        <end position="56"/>
    </location>
</feature>
<sequence>MSEVSRRAVVVEQWHCHAPPGTPRHPLQRKMSRSSNDDTRPPRRSGDGPISEPNQSVLDAVPSQFLNTSFPSLLSDTGLPSSPRYQIGESIGSGGIGDVYRVYDRMGQRHLALKTLQRKFHRNGAAIDRFHREGLLTGTLQHPGIPPVYDHGTLEDGTPFFSMKLVEGQTLQQLIEARQASDDSLGELIGIFESVAQTIAYAHAQQVIHRDLKPQNIMVGKFGEVQVMDWGLAKRLGMQPRSDPDAATKSEQTLLQANRVPDPAPSRGDETSGGDETPQGSELTTAGDVVGTPGYMAPEQARGDIDSLDARVDVFGLGAILFQMLTGRTLFPNASRIEAIDKTRRGDLDAALEPLRNHPADSELVALCHRCLATDPAERPADAAEVARIVQAYDASLQRRMRHAEIQRSRSEVRMIESRKRQRWIIGLTSALTAVAIAAAIIVSHQWGKAIEAATAESIARDNAEQASQATKEVNEFLNRVLGASLPERRGHDVTLREVVDQALPELDGKFTERPGVEGAIRRTLGESYRWLGEPEIAEQQYRLSLAAFEQVRPVDELEILETKDRLAGVLRSRGDEGDFEESKRLRAEVLERTQELLGDSHERTIAAMNNLGTVLIEMNELDAAADLFRSALRRIDASSHPEQYSRPAVLVNLADVDRMNGQWDSAEAIYLEVLGAPEASTFEKDNAMIQLGQMLHSAERYASSLRYLRQSFEVRENYYGARHPLTLSAMRKMSRVMDESERYDELLKWLDDSLDRHAKEYPPAAGPICEARSLMAKALIGLGRRDDAEHYLQATIELISSERGAKHRYALAAQKQLDALQAAD</sequence>
<accession>A0ABX5Y221</accession>
<dbReference type="Gene3D" id="1.10.510.10">
    <property type="entry name" value="Transferase(Phosphotransferase) domain 1"/>
    <property type="match status" value="1"/>
</dbReference>
<keyword evidence="6" id="KW-0812">Transmembrane</keyword>
<evidence type="ECO:0000256" key="5">
    <source>
        <dbReference type="SAM" id="MobiDB-lite"/>
    </source>
</evidence>
<dbReference type="InterPro" id="IPR011990">
    <property type="entry name" value="TPR-like_helical_dom_sf"/>
</dbReference>
<keyword evidence="4" id="KW-0067">ATP-binding</keyword>
<dbReference type="Gene3D" id="1.25.40.10">
    <property type="entry name" value="Tetratricopeptide repeat domain"/>
    <property type="match status" value="2"/>
</dbReference>
<dbReference type="PANTHER" id="PTHR43289:SF6">
    <property type="entry name" value="SERINE_THREONINE-PROTEIN KINASE NEKL-3"/>
    <property type="match status" value="1"/>
</dbReference>
<dbReference type="SUPFAM" id="SSF48452">
    <property type="entry name" value="TPR-like"/>
    <property type="match status" value="1"/>
</dbReference>
<dbReference type="InterPro" id="IPR000719">
    <property type="entry name" value="Prot_kinase_dom"/>
</dbReference>
<protein>
    <submittedName>
        <fullName evidence="8">Serine/threonine-protein kinase PknD</fullName>
        <ecNumber evidence="8">2.7.11.1</ecNumber>
    </submittedName>
</protein>
<dbReference type="SMART" id="SM00220">
    <property type="entry name" value="S_TKc"/>
    <property type="match status" value="1"/>
</dbReference>
<reference evidence="8 9" key="1">
    <citation type="submission" date="2019-02" db="EMBL/GenBank/DDBJ databases">
        <title>Deep-cultivation of Planctomycetes and their phenomic and genomic characterization uncovers novel biology.</title>
        <authorList>
            <person name="Wiegand S."/>
            <person name="Jogler M."/>
            <person name="Boedeker C."/>
            <person name="Pinto D."/>
            <person name="Vollmers J."/>
            <person name="Rivas-Marin E."/>
            <person name="Kohn T."/>
            <person name="Peeters S.H."/>
            <person name="Heuer A."/>
            <person name="Rast P."/>
            <person name="Oberbeckmann S."/>
            <person name="Bunk B."/>
            <person name="Jeske O."/>
            <person name="Meyerdierks A."/>
            <person name="Storesund J.E."/>
            <person name="Kallscheuer N."/>
            <person name="Luecker S."/>
            <person name="Lage O.M."/>
            <person name="Pohl T."/>
            <person name="Merkel B.J."/>
            <person name="Hornburger P."/>
            <person name="Mueller R.-W."/>
            <person name="Bruemmer F."/>
            <person name="Labrenz M."/>
            <person name="Spormann A.M."/>
            <person name="Op den Camp H."/>
            <person name="Overmann J."/>
            <person name="Amann R."/>
            <person name="Jetten M.S.M."/>
            <person name="Mascher T."/>
            <person name="Medema M.H."/>
            <person name="Devos D.P."/>
            <person name="Kaster A.-K."/>
            <person name="Ovreas L."/>
            <person name="Rohde M."/>
            <person name="Galperin M.Y."/>
            <person name="Jogler C."/>
        </authorList>
    </citation>
    <scope>NUCLEOTIDE SEQUENCE [LARGE SCALE GENOMIC DNA]</scope>
    <source>
        <strain evidence="8 9">TBK1r</strain>
    </source>
</reference>